<keyword evidence="8" id="KW-1185">Reference proteome</keyword>
<evidence type="ECO:0000313" key="8">
    <source>
        <dbReference type="Proteomes" id="UP000186895"/>
    </source>
</evidence>
<dbReference type="SUPFAM" id="SSF48498">
    <property type="entry name" value="Tetracyclin repressor-like, C-terminal domain"/>
    <property type="match status" value="1"/>
</dbReference>
<evidence type="ECO:0000313" key="7">
    <source>
        <dbReference type="EMBL" id="SIQ68024.1"/>
    </source>
</evidence>
<evidence type="ECO:0000259" key="6">
    <source>
        <dbReference type="PROSITE" id="PS50977"/>
    </source>
</evidence>
<dbReference type="GO" id="GO:0000976">
    <property type="term" value="F:transcription cis-regulatory region binding"/>
    <property type="evidence" value="ECO:0007669"/>
    <property type="project" value="TreeGrafter"/>
</dbReference>
<feature type="DNA-binding region" description="H-T-H motif" evidence="5">
    <location>
        <begin position="33"/>
        <end position="52"/>
    </location>
</feature>
<dbReference type="eggNOG" id="COG1309">
    <property type="taxonomic scope" value="Bacteria"/>
</dbReference>
<evidence type="ECO:0000256" key="4">
    <source>
        <dbReference type="ARBA" id="ARBA00023163"/>
    </source>
</evidence>
<dbReference type="InterPro" id="IPR001647">
    <property type="entry name" value="HTH_TetR"/>
</dbReference>
<feature type="domain" description="HTH tetR-type" evidence="6">
    <location>
        <begin position="10"/>
        <end position="70"/>
    </location>
</feature>
<dbReference type="Pfam" id="PF08361">
    <property type="entry name" value="TetR_C_2"/>
    <property type="match status" value="1"/>
</dbReference>
<evidence type="ECO:0000256" key="5">
    <source>
        <dbReference type="PROSITE-ProRule" id="PRU00335"/>
    </source>
</evidence>
<dbReference type="Proteomes" id="UP000186895">
    <property type="component" value="Unassembled WGS sequence"/>
</dbReference>
<dbReference type="InterPro" id="IPR036271">
    <property type="entry name" value="Tet_transcr_reg_TetR-rel_C_sf"/>
</dbReference>
<name>A0A1N6UQX5_9GAMM</name>
<dbReference type="PANTHER" id="PTHR30055">
    <property type="entry name" value="HTH-TYPE TRANSCRIPTIONAL REGULATOR RUTR"/>
    <property type="match status" value="1"/>
</dbReference>
<dbReference type="STRING" id="49186.SAMN05421647_107168"/>
<keyword evidence="3 5" id="KW-0238">DNA-binding</keyword>
<dbReference type="RefSeq" id="WP_076464030.1">
    <property type="nucleotide sequence ID" value="NZ_FTMN01000007.1"/>
</dbReference>
<gene>
    <name evidence="7" type="ORF">SAMN05421647_107168</name>
</gene>
<keyword evidence="4" id="KW-0804">Transcription</keyword>
<evidence type="ECO:0000256" key="1">
    <source>
        <dbReference type="ARBA" id="ARBA00022491"/>
    </source>
</evidence>
<dbReference type="Gene3D" id="1.10.357.10">
    <property type="entry name" value="Tetracycline Repressor, domain 2"/>
    <property type="match status" value="1"/>
</dbReference>
<dbReference type="AlphaFoldDB" id="A0A1N6UQX5"/>
<keyword evidence="1" id="KW-0678">Repressor</keyword>
<protein>
    <submittedName>
        <fullName evidence="7">Transcriptional regulator, TetR family</fullName>
    </submittedName>
</protein>
<dbReference type="InterPro" id="IPR009057">
    <property type="entry name" value="Homeodomain-like_sf"/>
</dbReference>
<dbReference type="PROSITE" id="PS50977">
    <property type="entry name" value="HTH_TETR_2"/>
    <property type="match status" value="1"/>
</dbReference>
<organism evidence="7 8">
    <name type="scientific">Marinobacterium stanieri</name>
    <dbReference type="NCBI Taxonomy" id="49186"/>
    <lineage>
        <taxon>Bacteria</taxon>
        <taxon>Pseudomonadati</taxon>
        <taxon>Pseudomonadota</taxon>
        <taxon>Gammaproteobacteria</taxon>
        <taxon>Oceanospirillales</taxon>
        <taxon>Oceanospirillaceae</taxon>
        <taxon>Marinobacterium</taxon>
    </lineage>
</organism>
<evidence type="ECO:0000256" key="3">
    <source>
        <dbReference type="ARBA" id="ARBA00023125"/>
    </source>
</evidence>
<proteinExistence type="predicted"/>
<keyword evidence="2" id="KW-0805">Transcription regulation</keyword>
<reference evidence="7 8" key="1">
    <citation type="submission" date="2017-01" db="EMBL/GenBank/DDBJ databases">
        <authorList>
            <person name="Mah S.A."/>
            <person name="Swanson W.J."/>
            <person name="Moy G.W."/>
            <person name="Vacquier V.D."/>
        </authorList>
    </citation>
    <scope>NUCLEOTIDE SEQUENCE [LARGE SCALE GENOMIC DNA]</scope>
    <source>
        <strain evidence="7 8">DSM 7027</strain>
    </source>
</reference>
<dbReference type="PANTHER" id="PTHR30055:SF240">
    <property type="entry name" value="HTH-TYPE TRANSCRIPTIONAL REGULATOR ACRR"/>
    <property type="match status" value="1"/>
</dbReference>
<dbReference type="GO" id="GO:0003700">
    <property type="term" value="F:DNA-binding transcription factor activity"/>
    <property type="evidence" value="ECO:0007669"/>
    <property type="project" value="TreeGrafter"/>
</dbReference>
<dbReference type="Pfam" id="PF00440">
    <property type="entry name" value="TetR_N"/>
    <property type="match status" value="1"/>
</dbReference>
<accession>A0A1N6UQX5</accession>
<dbReference type="SUPFAM" id="SSF46689">
    <property type="entry name" value="Homeodomain-like"/>
    <property type="match status" value="1"/>
</dbReference>
<dbReference type="InterPro" id="IPR013572">
    <property type="entry name" value="Tscrpt_reg_MAATS_C"/>
</dbReference>
<sequence>MVRRTKAEAAATREALIDAAEEMFLEHGVARTSLEQVARHAGMTRGALYWHFKNKADLVKAMLQRVHLPFQDLFDQVDTVCPQASPLEAIRAACIHGLEQLETPQKIRVHTILTYRCELFGDIDPQEMEREITEEIFGVLQHYFKMAEAQGQLKNISADVATEMLYALLSGLFHTWIRQPEDYSISQQGRVLLDTLLNMMGGTESPD</sequence>
<dbReference type="EMBL" id="FTMN01000007">
    <property type="protein sequence ID" value="SIQ68024.1"/>
    <property type="molecule type" value="Genomic_DNA"/>
</dbReference>
<dbReference type="InterPro" id="IPR050109">
    <property type="entry name" value="HTH-type_TetR-like_transc_reg"/>
</dbReference>
<dbReference type="PRINTS" id="PR00455">
    <property type="entry name" value="HTHTETR"/>
</dbReference>
<evidence type="ECO:0000256" key="2">
    <source>
        <dbReference type="ARBA" id="ARBA00023015"/>
    </source>
</evidence>